<protein>
    <submittedName>
        <fullName evidence="1">Uncharacterized protein</fullName>
    </submittedName>
</protein>
<evidence type="ECO:0000313" key="1">
    <source>
        <dbReference type="EMBL" id="GFX96412.1"/>
    </source>
</evidence>
<proteinExistence type="predicted"/>
<organism evidence="1 2">
    <name type="scientific">Trichonephila clavipes</name>
    <name type="common">Golden silk orbweaver</name>
    <name type="synonym">Nephila clavipes</name>
    <dbReference type="NCBI Taxonomy" id="2585209"/>
    <lineage>
        <taxon>Eukaryota</taxon>
        <taxon>Metazoa</taxon>
        <taxon>Ecdysozoa</taxon>
        <taxon>Arthropoda</taxon>
        <taxon>Chelicerata</taxon>
        <taxon>Arachnida</taxon>
        <taxon>Araneae</taxon>
        <taxon>Araneomorphae</taxon>
        <taxon>Entelegynae</taxon>
        <taxon>Araneoidea</taxon>
        <taxon>Nephilidae</taxon>
        <taxon>Trichonephila</taxon>
    </lineage>
</organism>
<dbReference type="AlphaFoldDB" id="A0A8X6RP35"/>
<name>A0A8X6RP35_TRICX</name>
<dbReference type="EMBL" id="BMAU01021191">
    <property type="protein sequence ID" value="GFX96412.1"/>
    <property type="molecule type" value="Genomic_DNA"/>
</dbReference>
<comment type="caution">
    <text evidence="1">The sequence shown here is derived from an EMBL/GenBank/DDBJ whole genome shotgun (WGS) entry which is preliminary data.</text>
</comment>
<sequence length="84" mass="9207">MPYDFAACQRSLECMFGLGALGKIKFPMQFYIVRAQIPPSVEDTGRQNYNVCAAIGIHLYGAALKSNTSSRGPTKSETPMRCSI</sequence>
<keyword evidence="2" id="KW-1185">Reference proteome</keyword>
<evidence type="ECO:0000313" key="2">
    <source>
        <dbReference type="Proteomes" id="UP000887159"/>
    </source>
</evidence>
<accession>A0A8X6RP35</accession>
<dbReference type="Proteomes" id="UP000887159">
    <property type="component" value="Unassembled WGS sequence"/>
</dbReference>
<gene>
    <name evidence="1" type="ORF">TNCV_2055291</name>
</gene>
<reference evidence="1" key="1">
    <citation type="submission" date="2020-08" db="EMBL/GenBank/DDBJ databases">
        <title>Multicomponent nature underlies the extraordinary mechanical properties of spider dragline silk.</title>
        <authorList>
            <person name="Kono N."/>
            <person name="Nakamura H."/>
            <person name="Mori M."/>
            <person name="Yoshida Y."/>
            <person name="Ohtoshi R."/>
            <person name="Malay A.D."/>
            <person name="Moran D.A.P."/>
            <person name="Tomita M."/>
            <person name="Numata K."/>
            <person name="Arakawa K."/>
        </authorList>
    </citation>
    <scope>NUCLEOTIDE SEQUENCE</scope>
</reference>